<dbReference type="GO" id="GO:0009245">
    <property type="term" value="P:lipid A biosynthetic process"/>
    <property type="evidence" value="ECO:0007669"/>
    <property type="project" value="UniProtKB-KW"/>
</dbReference>
<feature type="domain" description="UDP-3-O-[3-hydroxymyristoyl] glucosamine N-acyltransferase non-repeat region" evidence="7">
    <location>
        <begin position="36"/>
        <end position="108"/>
    </location>
</feature>
<dbReference type="Pfam" id="PF04613">
    <property type="entry name" value="LpxD"/>
    <property type="match status" value="1"/>
</dbReference>
<keyword evidence="5" id="KW-0443">Lipid metabolism</keyword>
<keyword evidence="1" id="KW-0444">Lipid biosynthesis</keyword>
<evidence type="ECO:0000313" key="10">
    <source>
        <dbReference type="Proteomes" id="UP000823630"/>
    </source>
</evidence>
<evidence type="ECO:0000256" key="5">
    <source>
        <dbReference type="ARBA" id="ARBA00023098"/>
    </source>
</evidence>
<sequence>MLSKIKSLIGPVAVQSTAGQLAEKFGLELRGNASTVVRGVAPIADAKPGQLAFYSTEQNSAAFKILPIDVLKNTRASVILVQPEHVADAPRGATLLITPSPRGNIVKILGEIYREPPRRGISRRATIERGVFFRNRRTNYVGQYATIETGAVIEPDVKIYPNAYIGKNVHIGRGTVVQTGAHIENATIGADCVINAGAVIGKDGFGYTRQAGHNVFIPHVGRVIIGNRVSIGANTCIDRGAMTDTQIGDGTKIDNLCQIAHGVVVGRECFLASGVGLAGGVVVGDRALLAGQVGIANGVHIGNDAEVGAHSGVFRNVPDGGRVMGYPAGPGTEFMRHYAWLRKNSKNS</sequence>
<dbReference type="NCBIfam" id="TIGR01853">
    <property type="entry name" value="lipid_A_lpxD"/>
    <property type="match status" value="1"/>
</dbReference>
<dbReference type="EMBL" id="JADINC010000030">
    <property type="protein sequence ID" value="MBO8425247.1"/>
    <property type="molecule type" value="Genomic_DNA"/>
</dbReference>
<dbReference type="SUPFAM" id="SSF51161">
    <property type="entry name" value="Trimeric LpxA-like enzymes"/>
    <property type="match status" value="1"/>
</dbReference>
<reference evidence="9" key="1">
    <citation type="submission" date="2020-10" db="EMBL/GenBank/DDBJ databases">
        <authorList>
            <person name="Gilroy R."/>
        </authorList>
    </citation>
    <scope>NUCLEOTIDE SEQUENCE</scope>
    <source>
        <strain evidence="9">8207</strain>
    </source>
</reference>
<keyword evidence="3 9" id="KW-0808">Transferase</keyword>
<dbReference type="NCBIfam" id="NF002060">
    <property type="entry name" value="PRK00892.1"/>
    <property type="match status" value="1"/>
</dbReference>
<dbReference type="GO" id="GO:0016410">
    <property type="term" value="F:N-acyltransferase activity"/>
    <property type="evidence" value="ECO:0007669"/>
    <property type="project" value="InterPro"/>
</dbReference>
<dbReference type="AlphaFoldDB" id="A0A9D9DEK3"/>
<dbReference type="GO" id="GO:0103118">
    <property type="term" value="F:UDP-3-O-[(3R)-3-hydroxyacyl]-glucosamine N-acyltransferase activity"/>
    <property type="evidence" value="ECO:0007669"/>
    <property type="project" value="UniProtKB-EC"/>
</dbReference>
<dbReference type="InterPro" id="IPR007691">
    <property type="entry name" value="LpxD"/>
</dbReference>
<keyword evidence="4" id="KW-0677">Repeat</keyword>
<dbReference type="InterPro" id="IPR056729">
    <property type="entry name" value="GMPPB_C"/>
</dbReference>
<dbReference type="EC" id="2.3.1.191" evidence="9"/>
<evidence type="ECO:0000256" key="6">
    <source>
        <dbReference type="ARBA" id="ARBA00023315"/>
    </source>
</evidence>
<organism evidence="9 10">
    <name type="scientific">Candidatus Enterousia avistercoris</name>
    <dbReference type="NCBI Taxonomy" id="2840788"/>
    <lineage>
        <taxon>Bacteria</taxon>
        <taxon>Pseudomonadati</taxon>
        <taxon>Pseudomonadota</taxon>
        <taxon>Alphaproteobacteria</taxon>
        <taxon>Candidatus Enterousia</taxon>
    </lineage>
</organism>
<dbReference type="PROSITE" id="PS00101">
    <property type="entry name" value="HEXAPEP_TRANSFERASES"/>
    <property type="match status" value="1"/>
</dbReference>
<keyword evidence="2" id="KW-0441">Lipid A biosynthesis</keyword>
<evidence type="ECO:0000256" key="2">
    <source>
        <dbReference type="ARBA" id="ARBA00022556"/>
    </source>
</evidence>
<dbReference type="Gene3D" id="3.40.1390.10">
    <property type="entry name" value="MurE/MurF, N-terminal domain"/>
    <property type="match status" value="1"/>
</dbReference>
<keyword evidence="6 9" id="KW-0012">Acyltransferase</keyword>
<protein>
    <submittedName>
        <fullName evidence="9">UDP-3-O-(3-hydroxymyristoyl)glucosamine N-acyltransferase</fullName>
        <ecNumber evidence="9">2.3.1.191</ecNumber>
    </submittedName>
</protein>
<comment type="caution">
    <text evidence="9">The sequence shown here is derived from an EMBL/GenBank/DDBJ whole genome shotgun (WGS) entry which is preliminary data.</text>
</comment>
<dbReference type="Pfam" id="PF25087">
    <property type="entry name" value="GMPPB_C"/>
    <property type="match status" value="1"/>
</dbReference>
<dbReference type="Gene3D" id="2.160.10.10">
    <property type="entry name" value="Hexapeptide repeat proteins"/>
    <property type="match status" value="1"/>
</dbReference>
<dbReference type="InterPro" id="IPR018357">
    <property type="entry name" value="Hexapep_transf_CS"/>
</dbReference>
<evidence type="ECO:0000259" key="7">
    <source>
        <dbReference type="Pfam" id="PF04613"/>
    </source>
</evidence>
<dbReference type="GO" id="GO:0016020">
    <property type="term" value="C:membrane"/>
    <property type="evidence" value="ECO:0007669"/>
    <property type="project" value="GOC"/>
</dbReference>
<dbReference type="PANTHER" id="PTHR43378">
    <property type="entry name" value="UDP-3-O-ACYLGLUCOSAMINE N-ACYLTRANSFERASE"/>
    <property type="match status" value="1"/>
</dbReference>
<dbReference type="Pfam" id="PF00132">
    <property type="entry name" value="Hexapep"/>
    <property type="match status" value="1"/>
</dbReference>
<feature type="domain" description="Mannose-1-phosphate guanyltransferase C-terminal" evidence="8">
    <location>
        <begin position="151"/>
        <end position="239"/>
    </location>
</feature>
<gene>
    <name evidence="9" type="primary">lpxD</name>
    <name evidence="9" type="ORF">IAC69_02075</name>
</gene>
<dbReference type="PANTHER" id="PTHR43378:SF2">
    <property type="entry name" value="UDP-3-O-ACYLGLUCOSAMINE N-ACYLTRANSFERASE 1, MITOCHONDRIAL-RELATED"/>
    <property type="match status" value="1"/>
</dbReference>
<evidence type="ECO:0000313" key="9">
    <source>
        <dbReference type="EMBL" id="MBO8425247.1"/>
    </source>
</evidence>
<dbReference type="InterPro" id="IPR001451">
    <property type="entry name" value="Hexapep"/>
</dbReference>
<name>A0A9D9DEK3_9PROT</name>
<evidence type="ECO:0000259" key="8">
    <source>
        <dbReference type="Pfam" id="PF25087"/>
    </source>
</evidence>
<accession>A0A9D9DEK3</accession>
<dbReference type="InterPro" id="IPR020573">
    <property type="entry name" value="UDP_GlcNAc_AcTrfase_non-rep"/>
</dbReference>
<reference evidence="9" key="2">
    <citation type="journal article" date="2021" name="PeerJ">
        <title>Extensive microbial diversity within the chicken gut microbiome revealed by metagenomics and culture.</title>
        <authorList>
            <person name="Gilroy R."/>
            <person name="Ravi A."/>
            <person name="Getino M."/>
            <person name="Pursley I."/>
            <person name="Horton D.L."/>
            <person name="Alikhan N.F."/>
            <person name="Baker D."/>
            <person name="Gharbi K."/>
            <person name="Hall N."/>
            <person name="Watson M."/>
            <person name="Adriaenssens E.M."/>
            <person name="Foster-Nyarko E."/>
            <person name="Jarju S."/>
            <person name="Secka A."/>
            <person name="Antonio M."/>
            <person name="Oren A."/>
            <person name="Chaudhuri R.R."/>
            <person name="La Ragione R."/>
            <person name="Hildebrand F."/>
            <person name="Pallen M.J."/>
        </authorList>
    </citation>
    <scope>NUCLEOTIDE SEQUENCE</scope>
    <source>
        <strain evidence="9">8207</strain>
    </source>
</reference>
<dbReference type="Proteomes" id="UP000823630">
    <property type="component" value="Unassembled WGS sequence"/>
</dbReference>
<dbReference type="CDD" id="cd03352">
    <property type="entry name" value="LbH_LpxD"/>
    <property type="match status" value="1"/>
</dbReference>
<evidence type="ECO:0000256" key="1">
    <source>
        <dbReference type="ARBA" id="ARBA00022516"/>
    </source>
</evidence>
<dbReference type="InterPro" id="IPR011004">
    <property type="entry name" value="Trimer_LpxA-like_sf"/>
</dbReference>
<proteinExistence type="predicted"/>
<evidence type="ECO:0000256" key="3">
    <source>
        <dbReference type="ARBA" id="ARBA00022679"/>
    </source>
</evidence>
<evidence type="ECO:0000256" key="4">
    <source>
        <dbReference type="ARBA" id="ARBA00022737"/>
    </source>
</evidence>